<keyword evidence="2" id="KW-1185">Reference proteome</keyword>
<evidence type="ECO:0000313" key="1">
    <source>
        <dbReference type="EMBL" id="SEA08270.1"/>
    </source>
</evidence>
<name>A0A1H3Y9Q1_9RHOB</name>
<dbReference type="Pfam" id="PF20083">
    <property type="entry name" value="DUF6477"/>
    <property type="match status" value="1"/>
</dbReference>
<dbReference type="STRING" id="89524.SAMN05444370_1035"/>
<dbReference type="EMBL" id="FNQM01000003">
    <property type="protein sequence ID" value="SEA08270.1"/>
    <property type="molecule type" value="Genomic_DNA"/>
</dbReference>
<dbReference type="AlphaFoldDB" id="A0A1H3Y9Q1"/>
<evidence type="ECO:0000313" key="2">
    <source>
        <dbReference type="Proteomes" id="UP000198703"/>
    </source>
</evidence>
<sequence length="118" mass="12093">MRPEIMIEAQPLTLALEAAEAALATLSRPRLLAAAARVGATLYRRQRDLPGLLPQGSGASGVRLVAAIMSAEAAANAARLAGDPTYAPARHVKLLTALLAEAAALKQSGGLETKSRAA</sequence>
<reference evidence="1 2" key="1">
    <citation type="submission" date="2016-10" db="EMBL/GenBank/DDBJ databases">
        <authorList>
            <person name="de Groot N.N."/>
        </authorList>
    </citation>
    <scope>NUCLEOTIDE SEQUENCE [LARGE SCALE GENOMIC DNA]</scope>
    <source>
        <strain evidence="1 2">DSM 15345</strain>
    </source>
</reference>
<proteinExistence type="predicted"/>
<protein>
    <submittedName>
        <fullName evidence="1">Uncharacterized protein</fullName>
    </submittedName>
</protein>
<organism evidence="1 2">
    <name type="scientific">Rubrimonas cliftonensis</name>
    <dbReference type="NCBI Taxonomy" id="89524"/>
    <lineage>
        <taxon>Bacteria</taxon>
        <taxon>Pseudomonadati</taxon>
        <taxon>Pseudomonadota</taxon>
        <taxon>Alphaproteobacteria</taxon>
        <taxon>Rhodobacterales</taxon>
        <taxon>Paracoccaceae</taxon>
        <taxon>Rubrimonas</taxon>
    </lineage>
</organism>
<dbReference type="Proteomes" id="UP000198703">
    <property type="component" value="Unassembled WGS sequence"/>
</dbReference>
<dbReference type="InterPro" id="IPR045516">
    <property type="entry name" value="DUF6477"/>
</dbReference>
<gene>
    <name evidence="1" type="ORF">SAMN05444370_1035</name>
</gene>
<dbReference type="RefSeq" id="WP_093250045.1">
    <property type="nucleotide sequence ID" value="NZ_FNQM01000003.1"/>
</dbReference>
<accession>A0A1H3Y9Q1</accession>